<reference evidence="2" key="2">
    <citation type="journal article" date="2015" name="Data Brief">
        <title>Shoot transcriptome of the giant reed, Arundo donax.</title>
        <authorList>
            <person name="Barrero R.A."/>
            <person name="Guerrero F.D."/>
            <person name="Moolhuijzen P."/>
            <person name="Goolsby J.A."/>
            <person name="Tidwell J."/>
            <person name="Bellgard S.E."/>
            <person name="Bellgard M.I."/>
        </authorList>
    </citation>
    <scope>NUCLEOTIDE SEQUENCE</scope>
    <source>
        <tissue evidence="2">Shoot tissue taken approximately 20 cm above the soil surface</tissue>
    </source>
</reference>
<name>A0A0A9C0S8_ARUDO</name>
<proteinExistence type="predicted"/>
<sequence length="40" mass="4485">MSRSKYFLMLLCFSSAEIGSYVPFGLESIMLPSVYIVCCV</sequence>
<protein>
    <submittedName>
        <fullName evidence="2">Uncharacterized protein</fullName>
    </submittedName>
</protein>
<evidence type="ECO:0000313" key="2">
    <source>
        <dbReference type="EMBL" id="JAD68058.1"/>
    </source>
</evidence>
<evidence type="ECO:0000256" key="1">
    <source>
        <dbReference type="SAM" id="SignalP"/>
    </source>
</evidence>
<dbReference type="AlphaFoldDB" id="A0A0A9C0S8"/>
<accession>A0A0A9C0S8</accession>
<feature type="chain" id="PRO_5002063115" evidence="1">
    <location>
        <begin position="17"/>
        <end position="40"/>
    </location>
</feature>
<organism evidence="2">
    <name type="scientific">Arundo donax</name>
    <name type="common">Giant reed</name>
    <name type="synonym">Donax arundinaceus</name>
    <dbReference type="NCBI Taxonomy" id="35708"/>
    <lineage>
        <taxon>Eukaryota</taxon>
        <taxon>Viridiplantae</taxon>
        <taxon>Streptophyta</taxon>
        <taxon>Embryophyta</taxon>
        <taxon>Tracheophyta</taxon>
        <taxon>Spermatophyta</taxon>
        <taxon>Magnoliopsida</taxon>
        <taxon>Liliopsida</taxon>
        <taxon>Poales</taxon>
        <taxon>Poaceae</taxon>
        <taxon>PACMAD clade</taxon>
        <taxon>Arundinoideae</taxon>
        <taxon>Arundineae</taxon>
        <taxon>Arundo</taxon>
    </lineage>
</organism>
<reference evidence="2" key="1">
    <citation type="submission" date="2014-09" db="EMBL/GenBank/DDBJ databases">
        <authorList>
            <person name="Magalhaes I.L.F."/>
            <person name="Oliveira U."/>
            <person name="Santos F.R."/>
            <person name="Vidigal T.H.D.A."/>
            <person name="Brescovit A.D."/>
            <person name="Santos A.J."/>
        </authorList>
    </citation>
    <scope>NUCLEOTIDE SEQUENCE</scope>
    <source>
        <tissue evidence="2">Shoot tissue taken approximately 20 cm above the soil surface</tissue>
    </source>
</reference>
<keyword evidence="1" id="KW-0732">Signal</keyword>
<feature type="signal peptide" evidence="1">
    <location>
        <begin position="1"/>
        <end position="16"/>
    </location>
</feature>
<dbReference type="EMBL" id="GBRH01229837">
    <property type="protein sequence ID" value="JAD68058.1"/>
    <property type="molecule type" value="Transcribed_RNA"/>
</dbReference>